<keyword evidence="7" id="KW-1185">Reference proteome</keyword>
<protein>
    <recommendedName>
        <fullName evidence="3">alpha-glucosidase</fullName>
        <ecNumber evidence="3">3.2.1.20</ecNumber>
    </recommendedName>
</protein>
<dbReference type="InterPro" id="IPR017853">
    <property type="entry name" value="GH"/>
</dbReference>
<organism evidence="6 7">
    <name type="scientific">Plectosphaerella plurivora</name>
    <dbReference type="NCBI Taxonomy" id="936078"/>
    <lineage>
        <taxon>Eukaryota</taxon>
        <taxon>Fungi</taxon>
        <taxon>Dikarya</taxon>
        <taxon>Ascomycota</taxon>
        <taxon>Pezizomycotina</taxon>
        <taxon>Sordariomycetes</taxon>
        <taxon>Hypocreomycetidae</taxon>
        <taxon>Glomerellales</taxon>
        <taxon>Plectosphaerellaceae</taxon>
        <taxon>Plectosphaerella</taxon>
    </lineage>
</organism>
<dbReference type="Gene3D" id="3.20.20.80">
    <property type="entry name" value="Glycosidases"/>
    <property type="match status" value="1"/>
</dbReference>
<dbReference type="GO" id="GO:0005975">
    <property type="term" value="P:carbohydrate metabolic process"/>
    <property type="evidence" value="ECO:0007669"/>
    <property type="project" value="InterPro"/>
</dbReference>
<name>A0A9P8VJI7_9PEZI</name>
<dbReference type="GO" id="GO:0004558">
    <property type="term" value="F:alpha-1,4-glucosidase activity"/>
    <property type="evidence" value="ECO:0007669"/>
    <property type="project" value="UniProtKB-EC"/>
</dbReference>
<dbReference type="Proteomes" id="UP000770015">
    <property type="component" value="Unassembled WGS sequence"/>
</dbReference>
<dbReference type="EC" id="3.2.1.20" evidence="3"/>
<evidence type="ECO:0000256" key="2">
    <source>
        <dbReference type="ARBA" id="ARBA00007806"/>
    </source>
</evidence>
<comment type="catalytic activity">
    <reaction evidence="1">
        <text>Hydrolysis of terminal, non-reducing (1-&gt;4)-linked alpha-D-glucose residues with release of alpha-D-glucose.</text>
        <dbReference type="EC" id="3.2.1.20"/>
    </reaction>
</comment>
<evidence type="ECO:0000313" key="7">
    <source>
        <dbReference type="Proteomes" id="UP000770015"/>
    </source>
</evidence>
<feature type="domain" description="Glycoside hydrolase family 31 TIM barrel" evidence="5">
    <location>
        <begin position="360"/>
        <end position="805"/>
    </location>
</feature>
<dbReference type="Pfam" id="PF01055">
    <property type="entry name" value="Glyco_hydro_31_2nd"/>
    <property type="match status" value="1"/>
</dbReference>
<dbReference type="GO" id="GO:0016829">
    <property type="term" value="F:lyase activity"/>
    <property type="evidence" value="ECO:0007669"/>
    <property type="project" value="UniProtKB-KW"/>
</dbReference>
<dbReference type="InterPro" id="IPR000322">
    <property type="entry name" value="Glyco_hydro_31_TIM"/>
</dbReference>
<dbReference type="PANTHER" id="PTHR22762">
    <property type="entry name" value="ALPHA-GLUCOSIDASE"/>
    <property type="match status" value="1"/>
</dbReference>
<proteinExistence type="inferred from homology"/>
<dbReference type="PANTHER" id="PTHR22762:SF120">
    <property type="entry name" value="HETEROGLYCAN GLUCOSIDASE 1"/>
    <property type="match status" value="1"/>
</dbReference>
<comment type="caution">
    <text evidence="6">The sequence shown here is derived from an EMBL/GenBank/DDBJ whole genome shotgun (WGS) entry which is preliminary data.</text>
</comment>
<dbReference type="AlphaFoldDB" id="A0A9P8VJI7"/>
<sequence length="1099" mass="125517">MSEFDITQTKLRDPYIFKKAEDFFAQEVDGQGSGMTRPKIISYDENDQKLANGNPSPACYRGAVFRFNDGQNGAPGSCLLIQFLRPRVWRLRFNPDSKTNPEFSDYNTRTIIRDTTTDLIKTLDEAEGISWNFELVVDDQYYVLQSFVFDPKDKTKKSVEVQLWIQRNPFKITAVRVLKSLAPAEALPVAQDLSLKTIEDLSFTGEVEGARRAVIWKTKPRGLMYNDRATVLCLDKSITADFMGFGEQGGNDLFKQQTYMNYFNFDNMKYNNVYGVGPEDGREPLYHSEPYWIEVDAQPGYQTQVATFIDNYSHVCVDIGKGDPTQLRVATRFNSFQGIFVAGDSIQEVIQLYTSIVGKPKLKPRYILGYHQGCYGYDTKDMVLDAVKRYRASGIPLDGMHIDVDMQDDYRTFTINENDGHFPKPKEMFSELRQLGVKCSTNITPYINNTPSNDYSTLNEGLQKGYFLEDHRDIDPSAPSASEQRYVQYGRSNVYFKNPNVNRPDYKDWDSYNYPEVFNSGQPFHGGISYGSKLGHPGHYPNLNNKEVRKWWGRQYTRLFEAGLDFVWQDMTSPCIAEEYGDMKSLPFRLEIDSDGWCNDKQEKKKAIEIWSLYSYNLHKATFHGLNNIHVSDKGSGAINKNLEWRKNRRNFIIGRGSFAGSHRFAGLWTGDNSSTWQFLKISVAQVLALGLSGVTISGADVGGFEAAENENSYANPELIIRWYGAYSLLPWFRNHYTRERYWIDRPTELRKNGKWFQEPYAYQLHYDQHKDKFSGREAEVYRAVLPTCRYFIRLRYSLMQLLYDAMFENIVTGLPIARAMPITDNLDRSLFSADNKPFTSSQYMVRKDLLVAPQLDQVGDGEKPREVYLPYPDHWFPLNLRADDQFGLPLQDPVSGAIIPKIGVRDFVADPTTGHQDPNPITIHLYPGKENIYEMYLDDGISRDSAPNETQMEANSEPRKWSGEAIIVPKEGYGQAHKLKHLTDPLAKDFYTKVVFKQTVNKRLNLSNEQANYTRTITANSPYNGFNGDMAKMIGKEYTFVVWHLPGSNLDSIQVSPDSIKASSRIDHSLRATVITVPVADVHTAKGVSLVVSIDGDV</sequence>
<dbReference type="Gene3D" id="2.60.40.1760">
    <property type="entry name" value="glycosyl hydrolase (family 31)"/>
    <property type="match status" value="1"/>
</dbReference>
<dbReference type="SUPFAM" id="SSF51445">
    <property type="entry name" value="(Trans)glycosidases"/>
    <property type="match status" value="1"/>
</dbReference>
<evidence type="ECO:0000313" key="6">
    <source>
        <dbReference type="EMBL" id="KAH6693887.1"/>
    </source>
</evidence>
<accession>A0A9P8VJI7</accession>
<evidence type="ECO:0000259" key="5">
    <source>
        <dbReference type="Pfam" id="PF01055"/>
    </source>
</evidence>
<evidence type="ECO:0000256" key="4">
    <source>
        <dbReference type="RuleBase" id="RU361185"/>
    </source>
</evidence>
<dbReference type="EMBL" id="JAGSXJ010000003">
    <property type="protein sequence ID" value="KAH6693887.1"/>
    <property type="molecule type" value="Genomic_DNA"/>
</dbReference>
<evidence type="ECO:0000256" key="1">
    <source>
        <dbReference type="ARBA" id="ARBA00001657"/>
    </source>
</evidence>
<evidence type="ECO:0000256" key="3">
    <source>
        <dbReference type="ARBA" id="ARBA00012741"/>
    </source>
</evidence>
<dbReference type="OrthoDB" id="10070917at2759"/>
<gene>
    <name evidence="6" type="ORF">F5X68DRAFT_128203</name>
</gene>
<keyword evidence="6" id="KW-0456">Lyase</keyword>
<dbReference type="Gene3D" id="2.60.40.1180">
    <property type="entry name" value="Golgi alpha-mannosidase II"/>
    <property type="match status" value="2"/>
</dbReference>
<reference evidence="6" key="1">
    <citation type="journal article" date="2021" name="Nat. Commun.">
        <title>Genetic determinants of endophytism in the Arabidopsis root mycobiome.</title>
        <authorList>
            <person name="Mesny F."/>
            <person name="Miyauchi S."/>
            <person name="Thiergart T."/>
            <person name="Pickel B."/>
            <person name="Atanasova L."/>
            <person name="Karlsson M."/>
            <person name="Huettel B."/>
            <person name="Barry K.W."/>
            <person name="Haridas S."/>
            <person name="Chen C."/>
            <person name="Bauer D."/>
            <person name="Andreopoulos W."/>
            <person name="Pangilinan J."/>
            <person name="LaButti K."/>
            <person name="Riley R."/>
            <person name="Lipzen A."/>
            <person name="Clum A."/>
            <person name="Drula E."/>
            <person name="Henrissat B."/>
            <person name="Kohler A."/>
            <person name="Grigoriev I.V."/>
            <person name="Martin F.M."/>
            <person name="Hacquard S."/>
        </authorList>
    </citation>
    <scope>NUCLEOTIDE SEQUENCE</scope>
    <source>
        <strain evidence="6">MPI-SDFR-AT-0117</strain>
    </source>
</reference>
<comment type="similarity">
    <text evidence="2 4">Belongs to the glycosyl hydrolase 31 family.</text>
</comment>
<dbReference type="CDD" id="cd14752">
    <property type="entry name" value="GH31_N"/>
    <property type="match status" value="1"/>
</dbReference>
<dbReference type="InterPro" id="IPR013780">
    <property type="entry name" value="Glyco_hydro_b"/>
</dbReference>
<keyword evidence="4" id="KW-0326">Glycosidase</keyword>
<keyword evidence="4" id="KW-0378">Hydrolase</keyword>